<feature type="transmembrane region" description="Helical" evidence="2">
    <location>
        <begin position="144"/>
        <end position="165"/>
    </location>
</feature>
<keyword evidence="5" id="KW-1185">Reference proteome</keyword>
<dbReference type="InterPro" id="IPR007065">
    <property type="entry name" value="HPP"/>
</dbReference>
<evidence type="ECO:0000256" key="2">
    <source>
        <dbReference type="SAM" id="Phobius"/>
    </source>
</evidence>
<feature type="transmembrane region" description="Helical" evidence="2">
    <location>
        <begin position="53"/>
        <end position="71"/>
    </location>
</feature>
<feature type="domain" description="CBS" evidence="3">
    <location>
        <begin position="329"/>
        <end position="387"/>
    </location>
</feature>
<evidence type="ECO:0000256" key="1">
    <source>
        <dbReference type="PROSITE-ProRule" id="PRU00703"/>
    </source>
</evidence>
<evidence type="ECO:0000313" key="5">
    <source>
        <dbReference type="Proteomes" id="UP000217289"/>
    </source>
</evidence>
<gene>
    <name evidence="4" type="ORF">MEBOL_006369</name>
</gene>
<dbReference type="Pfam" id="PF00571">
    <property type="entry name" value="CBS"/>
    <property type="match status" value="2"/>
</dbReference>
<dbReference type="PANTHER" id="PTHR33741:SF5">
    <property type="entry name" value="TRANSMEMBRANE PROTEIN DDB_G0269096-RELATED"/>
    <property type="match status" value="1"/>
</dbReference>
<dbReference type="AlphaFoldDB" id="A0A250INQ5"/>
<feature type="transmembrane region" description="Helical" evidence="2">
    <location>
        <begin position="77"/>
        <end position="97"/>
    </location>
</feature>
<dbReference type="PROSITE" id="PS51371">
    <property type="entry name" value="CBS"/>
    <property type="match status" value="2"/>
</dbReference>
<dbReference type="PANTHER" id="PTHR33741">
    <property type="entry name" value="TRANSMEMBRANE PROTEIN DDB_G0269096-RELATED"/>
    <property type="match status" value="1"/>
</dbReference>
<dbReference type="SUPFAM" id="SSF54631">
    <property type="entry name" value="CBS-domain pair"/>
    <property type="match status" value="1"/>
</dbReference>
<dbReference type="InterPro" id="IPR058581">
    <property type="entry name" value="TM_HPP"/>
</dbReference>
<feature type="transmembrane region" description="Helical" evidence="2">
    <location>
        <begin position="26"/>
        <end position="46"/>
    </location>
</feature>
<organism evidence="4 5">
    <name type="scientific">Melittangium boletus DSM 14713</name>
    <dbReference type="NCBI Taxonomy" id="1294270"/>
    <lineage>
        <taxon>Bacteria</taxon>
        <taxon>Pseudomonadati</taxon>
        <taxon>Myxococcota</taxon>
        <taxon>Myxococcia</taxon>
        <taxon>Myxococcales</taxon>
        <taxon>Cystobacterineae</taxon>
        <taxon>Archangiaceae</taxon>
        <taxon>Melittangium</taxon>
    </lineage>
</organism>
<protein>
    <recommendedName>
        <fullName evidence="3">CBS domain-containing protein</fullName>
    </recommendedName>
</protein>
<proteinExistence type="predicted"/>
<dbReference type="CDD" id="cd04600">
    <property type="entry name" value="CBS_pair_HPP_assoc"/>
    <property type="match status" value="1"/>
</dbReference>
<evidence type="ECO:0000259" key="3">
    <source>
        <dbReference type="PROSITE" id="PS51371"/>
    </source>
</evidence>
<dbReference type="Pfam" id="PF04982">
    <property type="entry name" value="TM_HPP"/>
    <property type="match status" value="1"/>
</dbReference>
<feature type="domain" description="CBS" evidence="3">
    <location>
        <begin position="246"/>
        <end position="303"/>
    </location>
</feature>
<dbReference type="Gene3D" id="3.10.580.10">
    <property type="entry name" value="CBS-domain"/>
    <property type="match status" value="1"/>
</dbReference>
<dbReference type="EMBL" id="CP022163">
    <property type="protein sequence ID" value="ATB32880.1"/>
    <property type="molecule type" value="Genomic_DNA"/>
</dbReference>
<keyword evidence="2" id="KW-0472">Membrane</keyword>
<keyword evidence="1" id="KW-0129">CBS domain</keyword>
<dbReference type="SMART" id="SM00116">
    <property type="entry name" value="CBS"/>
    <property type="match status" value="2"/>
</dbReference>
<dbReference type="InterPro" id="IPR046342">
    <property type="entry name" value="CBS_dom_sf"/>
</dbReference>
<keyword evidence="2" id="KW-1133">Transmembrane helix</keyword>
<keyword evidence="2" id="KW-0812">Transmembrane</keyword>
<sequence>MSSVMSLIKSFVPGLAPVSLGERLRAASGALIGILMTGVVSGLALGDSSALPSLIAPMGASAVLLFAVPTSPLAQPWSILGGNTVAALIGVTCARWIDDPMVAAALAVGLAIAAMMVLGCLHPPSGAVALTAVLGGPVIHAAGYGFVIWPVGVNSLLLLTVALVFNNLTGRRYPHLATPPAPNPHRTVDPLPSARLGITKEDLGAVLKQYDRVVPVATDELEELLHRAEIRAYDRRSGGVTCAEVMSRDVATVGTKTRLKAALRRMREHHVKALPVIDSDRRVVGIVTQTDLLDKADWGTAAVGSGLGWRLRAIGGSGRTPKGVVEDIMSTRVRTATPEMHIAQLVPMMADTGLHHLPVVDADGRLVGIVTQSDLMAAMFAVTAHDGPESSVALAG</sequence>
<dbReference type="InterPro" id="IPR000644">
    <property type="entry name" value="CBS_dom"/>
</dbReference>
<dbReference type="KEGG" id="mbd:MEBOL_006369"/>
<accession>A0A250INQ5</accession>
<reference evidence="4 5" key="1">
    <citation type="submission" date="2017-06" db="EMBL/GenBank/DDBJ databases">
        <authorList>
            <person name="Kim H.J."/>
            <person name="Triplett B.A."/>
        </authorList>
    </citation>
    <scope>NUCLEOTIDE SEQUENCE [LARGE SCALE GENOMIC DNA]</scope>
    <source>
        <strain evidence="4 5">DSM 14713</strain>
    </source>
</reference>
<name>A0A250INQ5_9BACT</name>
<feature type="transmembrane region" description="Helical" evidence="2">
    <location>
        <begin position="104"/>
        <end position="124"/>
    </location>
</feature>
<evidence type="ECO:0000313" key="4">
    <source>
        <dbReference type="EMBL" id="ATB32880.1"/>
    </source>
</evidence>
<dbReference type="Proteomes" id="UP000217289">
    <property type="component" value="Chromosome"/>
</dbReference>